<sequence length="124" mass="13944">MSPLDEGWWKKNYKDEIHPRLSLAQLLQAVEEDESEDAIDIYALPSEDGNDTDMGEDLSDDEHRADLSSIGPKMLKTACEVESRINAPSTAEEPTPSCFLGIQVMKNFYQNVLQRILSNKTKKG</sequence>
<gene>
    <name evidence="2" type="ORF">QE152_g20008</name>
</gene>
<accession>A0AAW1KMA1</accession>
<dbReference type="EMBL" id="JASPKY010000194">
    <property type="protein sequence ID" value="KAK9721843.1"/>
    <property type="molecule type" value="Genomic_DNA"/>
</dbReference>
<name>A0AAW1KMA1_POPJA</name>
<reference evidence="2 3" key="1">
    <citation type="journal article" date="2024" name="BMC Genomics">
        <title>De novo assembly and annotation of Popillia japonica's genome with initial clues to its potential as an invasive pest.</title>
        <authorList>
            <person name="Cucini C."/>
            <person name="Boschi S."/>
            <person name="Funari R."/>
            <person name="Cardaioli E."/>
            <person name="Iannotti N."/>
            <person name="Marturano G."/>
            <person name="Paoli F."/>
            <person name="Bruttini M."/>
            <person name="Carapelli A."/>
            <person name="Frati F."/>
            <person name="Nardi F."/>
        </authorList>
    </citation>
    <scope>NUCLEOTIDE SEQUENCE [LARGE SCALE GENOMIC DNA]</scope>
    <source>
        <strain evidence="2">DMR45628</strain>
    </source>
</reference>
<feature type="compositionally biased region" description="Acidic residues" evidence="1">
    <location>
        <begin position="48"/>
        <end position="60"/>
    </location>
</feature>
<keyword evidence="3" id="KW-1185">Reference proteome</keyword>
<comment type="caution">
    <text evidence="2">The sequence shown here is derived from an EMBL/GenBank/DDBJ whole genome shotgun (WGS) entry which is preliminary data.</text>
</comment>
<protein>
    <submittedName>
        <fullName evidence="2">Uncharacterized protein</fullName>
    </submittedName>
</protein>
<evidence type="ECO:0000313" key="2">
    <source>
        <dbReference type="EMBL" id="KAK9721843.1"/>
    </source>
</evidence>
<evidence type="ECO:0000256" key="1">
    <source>
        <dbReference type="SAM" id="MobiDB-lite"/>
    </source>
</evidence>
<dbReference type="Proteomes" id="UP001458880">
    <property type="component" value="Unassembled WGS sequence"/>
</dbReference>
<feature type="region of interest" description="Disordered" evidence="1">
    <location>
        <begin position="35"/>
        <end position="64"/>
    </location>
</feature>
<organism evidence="2 3">
    <name type="scientific">Popillia japonica</name>
    <name type="common">Japanese beetle</name>
    <dbReference type="NCBI Taxonomy" id="7064"/>
    <lineage>
        <taxon>Eukaryota</taxon>
        <taxon>Metazoa</taxon>
        <taxon>Ecdysozoa</taxon>
        <taxon>Arthropoda</taxon>
        <taxon>Hexapoda</taxon>
        <taxon>Insecta</taxon>
        <taxon>Pterygota</taxon>
        <taxon>Neoptera</taxon>
        <taxon>Endopterygota</taxon>
        <taxon>Coleoptera</taxon>
        <taxon>Polyphaga</taxon>
        <taxon>Scarabaeiformia</taxon>
        <taxon>Scarabaeidae</taxon>
        <taxon>Rutelinae</taxon>
        <taxon>Popillia</taxon>
    </lineage>
</organism>
<proteinExistence type="predicted"/>
<evidence type="ECO:0000313" key="3">
    <source>
        <dbReference type="Proteomes" id="UP001458880"/>
    </source>
</evidence>
<dbReference type="AlphaFoldDB" id="A0AAW1KMA1"/>